<dbReference type="EMBL" id="FOEC01000019">
    <property type="protein sequence ID" value="SEP01733.1"/>
    <property type="molecule type" value="Genomic_DNA"/>
</dbReference>
<evidence type="ECO:0000313" key="2">
    <source>
        <dbReference type="EMBL" id="SEP01733.1"/>
    </source>
</evidence>
<sequence>MRACEGQMALDLFPAADRDWRAGQWEWLSGRPHCVPDSLRPAFDRIWDARPQRDAFEASKCLRHLGGTFQLDGWGADDAEALGLFDPEVPYHVCWDRCWAAARGLAKGDAMRVSRWDYSTDKPIYEGKREGGRHE</sequence>
<reference evidence="1" key="1">
    <citation type="submission" date="2016-10" db="EMBL/GenBank/DDBJ databases">
        <authorList>
            <person name="de Groot N.N."/>
        </authorList>
    </citation>
    <scope>NUCLEOTIDE SEQUENCE [LARGE SCALE GENOMIC DNA]</scope>
    <source>
        <strain evidence="1">DSM 21843</strain>
    </source>
</reference>
<evidence type="ECO:0000313" key="1">
    <source>
        <dbReference type="EMBL" id="SEO81795.1"/>
    </source>
</evidence>
<organism evidence="1 3">
    <name type="scientific">Denitrobacterium detoxificans</name>
    <dbReference type="NCBI Taxonomy" id="79604"/>
    <lineage>
        <taxon>Bacteria</taxon>
        <taxon>Bacillati</taxon>
        <taxon>Actinomycetota</taxon>
        <taxon>Coriobacteriia</taxon>
        <taxon>Eggerthellales</taxon>
        <taxon>Eggerthellaceae</taxon>
        <taxon>Denitrobacterium</taxon>
    </lineage>
</organism>
<gene>
    <name evidence="1" type="ORF">SAMN02910314_01307</name>
    <name evidence="2" type="ORF">SAMN02910314_01931</name>
</gene>
<dbReference type="Proteomes" id="UP000182975">
    <property type="component" value="Unassembled WGS sequence"/>
</dbReference>
<accession>A0A172RXP3</accession>
<name>A0A172RXP3_9ACTN</name>
<reference evidence="3" key="2">
    <citation type="submission" date="2016-10" db="EMBL/GenBank/DDBJ databases">
        <authorList>
            <person name="Varghese N."/>
        </authorList>
    </citation>
    <scope>NUCLEOTIDE SEQUENCE [LARGE SCALE GENOMIC DNA]</scope>
    <source>
        <strain evidence="3">DSM 21843</strain>
    </source>
</reference>
<dbReference type="EMBL" id="FOEC01000007">
    <property type="protein sequence ID" value="SEO81795.1"/>
    <property type="molecule type" value="Genomic_DNA"/>
</dbReference>
<dbReference type="RefSeq" id="WP_066661656.1">
    <property type="nucleotide sequence ID" value="NZ_CP011402.1"/>
</dbReference>
<dbReference type="AlphaFoldDB" id="A0A172RXP3"/>
<dbReference type="STRING" id="79604.AAY81_04020"/>
<keyword evidence="3" id="KW-1185">Reference proteome</keyword>
<protein>
    <submittedName>
        <fullName evidence="1">Uncharacterized protein</fullName>
    </submittedName>
</protein>
<evidence type="ECO:0000313" key="3">
    <source>
        <dbReference type="Proteomes" id="UP000182975"/>
    </source>
</evidence>
<proteinExistence type="predicted"/>
<dbReference type="KEGG" id="ddt:AAY81_04020"/>